<name>A0AA94L341_DESDE</name>
<proteinExistence type="predicted"/>
<reference evidence="3" key="1">
    <citation type="submission" date="2016-11" db="EMBL/GenBank/DDBJ databases">
        <authorList>
            <person name="Jaros S."/>
            <person name="Januszkiewicz K."/>
            <person name="Wedrychowicz H."/>
        </authorList>
    </citation>
    <scope>NUCLEOTIDE SEQUENCE [LARGE SCALE GENOMIC DNA]</scope>
    <source>
        <strain evidence="3">DSM 7057</strain>
    </source>
</reference>
<dbReference type="SUPFAM" id="SSF53335">
    <property type="entry name" value="S-adenosyl-L-methionine-dependent methyltransferases"/>
    <property type="match status" value="1"/>
</dbReference>
<protein>
    <submittedName>
        <fullName evidence="2">Methyltransferase, FkbM family</fullName>
    </submittedName>
</protein>
<dbReference type="Proteomes" id="UP000182680">
    <property type="component" value="Unassembled WGS sequence"/>
</dbReference>
<dbReference type="AlphaFoldDB" id="A0AA94L341"/>
<dbReference type="RefSeq" id="WP_072312342.1">
    <property type="nucleotide sequence ID" value="NZ_FPIW01000059.1"/>
</dbReference>
<dbReference type="GO" id="GO:0008168">
    <property type="term" value="F:methyltransferase activity"/>
    <property type="evidence" value="ECO:0007669"/>
    <property type="project" value="UniProtKB-KW"/>
</dbReference>
<organism evidence="2 3">
    <name type="scientific">Desulfovibrio desulfuricans</name>
    <dbReference type="NCBI Taxonomy" id="876"/>
    <lineage>
        <taxon>Bacteria</taxon>
        <taxon>Pseudomonadati</taxon>
        <taxon>Thermodesulfobacteriota</taxon>
        <taxon>Desulfovibrionia</taxon>
        <taxon>Desulfovibrionales</taxon>
        <taxon>Desulfovibrionaceae</taxon>
        <taxon>Desulfovibrio</taxon>
    </lineage>
</organism>
<dbReference type="Gene3D" id="3.40.50.150">
    <property type="entry name" value="Vaccinia Virus protein VP39"/>
    <property type="match status" value="1"/>
</dbReference>
<dbReference type="InterPro" id="IPR029063">
    <property type="entry name" value="SAM-dependent_MTases_sf"/>
</dbReference>
<dbReference type="InterPro" id="IPR006342">
    <property type="entry name" value="FkbM_mtfrase"/>
</dbReference>
<dbReference type="EMBL" id="FPIW01000059">
    <property type="protein sequence ID" value="SFW66791.1"/>
    <property type="molecule type" value="Genomic_DNA"/>
</dbReference>
<feature type="domain" description="Methyltransferase FkbM" evidence="1">
    <location>
        <begin position="162"/>
        <end position="319"/>
    </location>
</feature>
<dbReference type="Pfam" id="PF05050">
    <property type="entry name" value="Methyltransf_21"/>
    <property type="match status" value="1"/>
</dbReference>
<evidence type="ECO:0000259" key="1">
    <source>
        <dbReference type="Pfam" id="PF05050"/>
    </source>
</evidence>
<evidence type="ECO:0000313" key="3">
    <source>
        <dbReference type="Proteomes" id="UP000182680"/>
    </source>
</evidence>
<evidence type="ECO:0000313" key="2">
    <source>
        <dbReference type="EMBL" id="SFW66791.1"/>
    </source>
</evidence>
<gene>
    <name evidence="2" type="ORF">SAMN02910291_02399</name>
</gene>
<accession>A0AA94L341</accession>
<keyword evidence="2" id="KW-0808">Transferase</keyword>
<keyword evidence="2" id="KW-0489">Methyltransferase</keyword>
<sequence length="345" mass="38958">MKNSPIVFWGVGNTALYYSGILEYEGIRPDFFVDTAAEKVGARINGIVIADGRRICSLNNPLVLVATTARETFFSIKKQALALNSHARCISVDAYVLAKNERKIQETLNIFSDQASREKYLAVVESRKKLMDVPPWLVESPMFRYESGLPFQLPRLNDVVVDAGAYCGDSLEKFLFSHDAHIQTYYAFEPDDRYFAALLTRCQRLVREWALNEETLVPVKNCLSRYNGSGVLRNWNLAGGGSALLSADAPVWGQSSTVDVTTIDTFFAHKEVTFIKADIEGAEYDMLLGAQETICRCKPRLAISLYHNPSDMYRIPLLLKNFAVNYQFAFHHYSPTWGDSLLYAW</sequence>
<dbReference type="NCBIfam" id="TIGR01444">
    <property type="entry name" value="fkbM_fam"/>
    <property type="match status" value="1"/>
</dbReference>
<comment type="caution">
    <text evidence="2">The sequence shown here is derived from an EMBL/GenBank/DDBJ whole genome shotgun (WGS) entry which is preliminary data.</text>
</comment>
<dbReference type="GO" id="GO:0032259">
    <property type="term" value="P:methylation"/>
    <property type="evidence" value="ECO:0007669"/>
    <property type="project" value="UniProtKB-KW"/>
</dbReference>